<evidence type="ECO:0000256" key="1">
    <source>
        <dbReference type="ARBA" id="ARBA00010609"/>
    </source>
</evidence>
<dbReference type="PROSITE" id="PS00080">
    <property type="entry name" value="MULTICOPPER_OXIDASE2"/>
    <property type="match status" value="1"/>
</dbReference>
<evidence type="ECO:0000256" key="3">
    <source>
        <dbReference type="ARBA" id="ARBA00023002"/>
    </source>
</evidence>
<feature type="domain" description="Plastocyanin-like" evidence="5">
    <location>
        <begin position="150"/>
        <end position="323"/>
    </location>
</feature>
<dbReference type="OrthoDB" id="2121828at2759"/>
<evidence type="ECO:0000259" key="6">
    <source>
        <dbReference type="Pfam" id="PF07731"/>
    </source>
</evidence>
<feature type="signal peptide" evidence="4">
    <location>
        <begin position="1"/>
        <end position="17"/>
    </location>
</feature>
<evidence type="ECO:0000256" key="4">
    <source>
        <dbReference type="SAM" id="SignalP"/>
    </source>
</evidence>
<evidence type="ECO:0000259" key="7">
    <source>
        <dbReference type="Pfam" id="PF07732"/>
    </source>
</evidence>
<dbReference type="PANTHER" id="PTHR11709">
    <property type="entry name" value="MULTI-COPPER OXIDASE"/>
    <property type="match status" value="1"/>
</dbReference>
<accession>A0A024G4D2</accession>
<dbReference type="CDD" id="cd04205">
    <property type="entry name" value="CuRO_2_LCC_like"/>
    <property type="match status" value="1"/>
</dbReference>
<evidence type="ECO:0000259" key="5">
    <source>
        <dbReference type="Pfam" id="PF00394"/>
    </source>
</evidence>
<dbReference type="InParanoid" id="A0A024G4D2"/>
<dbReference type="Pfam" id="PF00394">
    <property type="entry name" value="Cu-oxidase"/>
    <property type="match status" value="1"/>
</dbReference>
<dbReference type="SUPFAM" id="SSF49503">
    <property type="entry name" value="Cupredoxins"/>
    <property type="match status" value="3"/>
</dbReference>
<dbReference type="Gene3D" id="2.60.40.420">
    <property type="entry name" value="Cupredoxins - blue copper proteins"/>
    <property type="match status" value="3"/>
</dbReference>
<reference evidence="8 9" key="1">
    <citation type="submission" date="2012-05" db="EMBL/GenBank/DDBJ databases">
        <title>Recombination and specialization in a pathogen metapopulation.</title>
        <authorList>
            <person name="Gardiner A."/>
            <person name="Kemen E."/>
            <person name="Schultz-Larsen T."/>
            <person name="MacLean D."/>
            <person name="Van Oosterhout C."/>
            <person name="Jones J.D.G."/>
        </authorList>
    </citation>
    <scope>NUCLEOTIDE SEQUENCE [LARGE SCALE GENOMIC DNA]</scope>
    <source>
        <strain evidence="8 9">Ac Nc2</strain>
    </source>
</reference>
<dbReference type="PROSITE" id="PS00079">
    <property type="entry name" value="MULTICOPPER_OXIDASE1"/>
    <property type="match status" value="1"/>
</dbReference>
<dbReference type="AlphaFoldDB" id="A0A024G4D2"/>
<evidence type="ECO:0000313" key="9">
    <source>
        <dbReference type="Proteomes" id="UP000053237"/>
    </source>
</evidence>
<sequence length="558" mass="62660">MKLQCVLLFASVLTAFCRVVVFDWNVTRILASFDGVQRSVIGINGRPSGEAIIQVDLGDWIQVNTHNSLNESICLHWHGILQRGTPEMDGLSGITQCAIRPKRTAIYNFTSEFPGTYWWHSHEKAQYVDGLRGALIIHNTSPWKQKIDGEYILQLTDWYHTESILLIANATNVSINPRGDKPVWNTVLINERGQFNCSQRDPTLFPVCNTTQPLTAIQFLPGHLYRLRLINQAGFASFNFSIDQHLFQVIEIDGFPVQPSKPINSLAVNIGQRYDILIHANGSIHDRFWIRAKSLFGSPFTSLPLNQFPNGFNPNGLAILEYSATKCDFSMIEPTSTEWNSILTVSSDLDFIPMTREILPTNPQERMTVEFTLAALHGDPVTRGYASINQSPYETFLVPPTPTLFDIANGKTTFSTTLNPFVFVPHRHTEIVILNNSPAEHPFHLHGHTPYVLGSGLINVNASNRSQPIPSSSLNLLNPIRRDVFTLPACTFNATNGCLDRGYVVLRLQTDNPGTWILHCHIEWHLETGMAMLFIEDTPALMHRGIREFGTSMLQTCA</sequence>
<evidence type="ECO:0008006" key="10">
    <source>
        <dbReference type="Google" id="ProtNLM"/>
    </source>
</evidence>
<dbReference type="STRING" id="65357.A0A024G4D2"/>
<organism evidence="8 9">
    <name type="scientific">Albugo candida</name>
    <dbReference type="NCBI Taxonomy" id="65357"/>
    <lineage>
        <taxon>Eukaryota</taxon>
        <taxon>Sar</taxon>
        <taxon>Stramenopiles</taxon>
        <taxon>Oomycota</taxon>
        <taxon>Peronosporomycetes</taxon>
        <taxon>Albuginales</taxon>
        <taxon>Albuginaceae</taxon>
        <taxon>Albugo</taxon>
    </lineage>
</organism>
<keyword evidence="9" id="KW-1185">Reference proteome</keyword>
<evidence type="ECO:0000256" key="2">
    <source>
        <dbReference type="ARBA" id="ARBA00022723"/>
    </source>
</evidence>
<feature type="domain" description="Plastocyanin-like" evidence="7">
    <location>
        <begin position="26"/>
        <end position="140"/>
    </location>
</feature>
<keyword evidence="3" id="KW-0560">Oxidoreductase</keyword>
<dbReference type="EMBL" id="CAIX01000022">
    <property type="protein sequence ID" value="CCI41626.1"/>
    <property type="molecule type" value="Genomic_DNA"/>
</dbReference>
<dbReference type="GO" id="GO:0005507">
    <property type="term" value="F:copper ion binding"/>
    <property type="evidence" value="ECO:0007669"/>
    <property type="project" value="InterPro"/>
</dbReference>
<keyword evidence="4" id="KW-0732">Signal</keyword>
<keyword evidence="2" id="KW-0479">Metal-binding</keyword>
<feature type="chain" id="PRO_5001529452" description="Plastocyanin-like domain-containing protein" evidence="4">
    <location>
        <begin position="18"/>
        <end position="558"/>
    </location>
</feature>
<dbReference type="InterPro" id="IPR011706">
    <property type="entry name" value="Cu-oxidase_C"/>
</dbReference>
<dbReference type="InterPro" id="IPR008972">
    <property type="entry name" value="Cupredoxin"/>
</dbReference>
<dbReference type="InterPro" id="IPR001117">
    <property type="entry name" value="Cu-oxidase_2nd"/>
</dbReference>
<feature type="domain" description="Plastocyanin-like" evidence="6">
    <location>
        <begin position="401"/>
        <end position="538"/>
    </location>
</feature>
<gene>
    <name evidence="8" type="ORF">BN9_024100</name>
</gene>
<protein>
    <recommendedName>
        <fullName evidence="10">Plastocyanin-like domain-containing protein</fullName>
    </recommendedName>
</protein>
<proteinExistence type="inferred from homology"/>
<comment type="caution">
    <text evidence="8">The sequence shown here is derived from an EMBL/GenBank/DDBJ whole genome shotgun (WGS) entry which is preliminary data.</text>
</comment>
<dbReference type="InterPro" id="IPR011707">
    <property type="entry name" value="Cu-oxidase-like_N"/>
</dbReference>
<dbReference type="GO" id="GO:0016491">
    <property type="term" value="F:oxidoreductase activity"/>
    <property type="evidence" value="ECO:0007669"/>
    <property type="project" value="UniProtKB-KW"/>
</dbReference>
<dbReference type="Proteomes" id="UP000053237">
    <property type="component" value="Unassembled WGS sequence"/>
</dbReference>
<comment type="similarity">
    <text evidence="1">Belongs to the multicopper oxidase family.</text>
</comment>
<dbReference type="Pfam" id="PF07731">
    <property type="entry name" value="Cu-oxidase_2"/>
    <property type="match status" value="1"/>
</dbReference>
<name>A0A024G4D2_9STRA</name>
<dbReference type="InterPro" id="IPR002355">
    <property type="entry name" value="Cu_oxidase_Cu_BS"/>
</dbReference>
<evidence type="ECO:0000313" key="8">
    <source>
        <dbReference type="EMBL" id="CCI41626.1"/>
    </source>
</evidence>
<dbReference type="InterPro" id="IPR045087">
    <property type="entry name" value="Cu-oxidase_fam"/>
</dbReference>
<dbReference type="PANTHER" id="PTHR11709:SF511">
    <property type="entry name" value="LACCASE"/>
    <property type="match status" value="1"/>
</dbReference>
<dbReference type="Pfam" id="PF07732">
    <property type="entry name" value="Cu-oxidase_3"/>
    <property type="match status" value="1"/>
</dbReference>
<dbReference type="InterPro" id="IPR033138">
    <property type="entry name" value="Cu_oxidase_CS"/>
</dbReference>